<evidence type="ECO:0000313" key="10">
    <source>
        <dbReference type="Proteomes" id="UP000261905"/>
    </source>
</evidence>
<evidence type="ECO:0000313" key="9">
    <source>
        <dbReference type="EMBL" id="REK75260.1"/>
    </source>
</evidence>
<keyword evidence="10" id="KW-1185">Reference proteome</keyword>
<reference evidence="9 10" key="1">
    <citation type="submission" date="2018-08" db="EMBL/GenBank/DDBJ databases">
        <title>Paenibacillus sp. M4BSY-1, whole genome shotgun sequence.</title>
        <authorList>
            <person name="Tuo L."/>
        </authorList>
    </citation>
    <scope>NUCLEOTIDE SEQUENCE [LARGE SCALE GENOMIC DNA]</scope>
    <source>
        <strain evidence="9 10">M4BSY-1</strain>
    </source>
</reference>
<dbReference type="PROSITE" id="PS50928">
    <property type="entry name" value="ABC_TM1"/>
    <property type="match status" value="1"/>
</dbReference>
<feature type="transmembrane region" description="Helical" evidence="7">
    <location>
        <begin position="235"/>
        <end position="256"/>
    </location>
</feature>
<dbReference type="InterPro" id="IPR000515">
    <property type="entry name" value="MetI-like"/>
</dbReference>
<evidence type="ECO:0000256" key="3">
    <source>
        <dbReference type="ARBA" id="ARBA00022475"/>
    </source>
</evidence>
<keyword evidence="4 7" id="KW-0812">Transmembrane</keyword>
<accession>A0A371PIS2</accession>
<feature type="transmembrane region" description="Helical" evidence="7">
    <location>
        <begin position="104"/>
        <end position="124"/>
    </location>
</feature>
<dbReference type="Proteomes" id="UP000261905">
    <property type="component" value="Unassembled WGS sequence"/>
</dbReference>
<evidence type="ECO:0000256" key="2">
    <source>
        <dbReference type="ARBA" id="ARBA00022448"/>
    </source>
</evidence>
<dbReference type="CDD" id="cd06261">
    <property type="entry name" value="TM_PBP2"/>
    <property type="match status" value="1"/>
</dbReference>
<dbReference type="PANTHER" id="PTHR43744:SF12">
    <property type="entry name" value="ABC TRANSPORTER PERMEASE PROTEIN MG189-RELATED"/>
    <property type="match status" value="1"/>
</dbReference>
<comment type="similarity">
    <text evidence="7">Belongs to the binding-protein-dependent transport system permease family.</text>
</comment>
<dbReference type="Pfam" id="PF00528">
    <property type="entry name" value="BPD_transp_1"/>
    <property type="match status" value="1"/>
</dbReference>
<comment type="caution">
    <text evidence="9">The sequence shown here is derived from an EMBL/GenBank/DDBJ whole genome shotgun (WGS) entry which is preliminary data.</text>
</comment>
<feature type="domain" description="ABC transmembrane type-1" evidence="8">
    <location>
        <begin position="67"/>
        <end position="256"/>
    </location>
</feature>
<sequence length="270" mass="30743">MFVKTVITSAMLLLAVVILSPFLWMLSASFKIQADVFNYPIEWIPKTFNLRNYATVWGEKYQFAQYYWNTIKITVITVIGSLLTSSLAGFAFAKLKFKGRDVLFLLYLATMIIPSQILLVPRFIVFDYVGLVNTHLSIILPGIFSVIGTFLMRQFFMTIPGELLEAGKVDGAGYWRIYWQIFIPLAKPALVSLLILTFTWTWNEYENPLIFLRDTSLYTLPLGLTNFVDENGTDYTLMMAASVSALVPLILIVAFFQKWFVEGISNTGLK</sequence>
<feature type="transmembrane region" description="Helical" evidence="7">
    <location>
        <begin position="66"/>
        <end position="92"/>
    </location>
</feature>
<dbReference type="OrthoDB" id="9771544at2"/>
<evidence type="ECO:0000256" key="1">
    <source>
        <dbReference type="ARBA" id="ARBA00004651"/>
    </source>
</evidence>
<organism evidence="9 10">
    <name type="scientific">Paenibacillus paeoniae</name>
    <dbReference type="NCBI Taxonomy" id="2292705"/>
    <lineage>
        <taxon>Bacteria</taxon>
        <taxon>Bacillati</taxon>
        <taxon>Bacillota</taxon>
        <taxon>Bacilli</taxon>
        <taxon>Bacillales</taxon>
        <taxon>Paenibacillaceae</taxon>
        <taxon>Paenibacillus</taxon>
    </lineage>
</organism>
<dbReference type="GO" id="GO:0055085">
    <property type="term" value="P:transmembrane transport"/>
    <property type="evidence" value="ECO:0007669"/>
    <property type="project" value="InterPro"/>
</dbReference>
<keyword evidence="6 7" id="KW-0472">Membrane</keyword>
<evidence type="ECO:0000256" key="5">
    <source>
        <dbReference type="ARBA" id="ARBA00022989"/>
    </source>
</evidence>
<dbReference type="Gene3D" id="1.10.3720.10">
    <property type="entry name" value="MetI-like"/>
    <property type="match status" value="1"/>
</dbReference>
<protein>
    <submittedName>
        <fullName evidence="9">Carbohydrate ABC transporter permease</fullName>
    </submittedName>
</protein>
<dbReference type="AlphaFoldDB" id="A0A371PIS2"/>
<evidence type="ECO:0000259" key="8">
    <source>
        <dbReference type="PROSITE" id="PS50928"/>
    </source>
</evidence>
<dbReference type="GO" id="GO:0005886">
    <property type="term" value="C:plasma membrane"/>
    <property type="evidence" value="ECO:0007669"/>
    <property type="project" value="UniProtKB-SubCell"/>
</dbReference>
<evidence type="ECO:0000256" key="4">
    <source>
        <dbReference type="ARBA" id="ARBA00022692"/>
    </source>
</evidence>
<evidence type="ECO:0000256" key="6">
    <source>
        <dbReference type="ARBA" id="ARBA00023136"/>
    </source>
</evidence>
<dbReference type="InterPro" id="IPR035906">
    <property type="entry name" value="MetI-like_sf"/>
</dbReference>
<dbReference type="SUPFAM" id="SSF161098">
    <property type="entry name" value="MetI-like"/>
    <property type="match status" value="1"/>
</dbReference>
<name>A0A371PIS2_9BACL</name>
<proteinExistence type="inferred from homology"/>
<dbReference type="PANTHER" id="PTHR43744">
    <property type="entry name" value="ABC TRANSPORTER PERMEASE PROTEIN MG189-RELATED-RELATED"/>
    <property type="match status" value="1"/>
</dbReference>
<feature type="transmembrane region" description="Helical" evidence="7">
    <location>
        <begin position="177"/>
        <end position="202"/>
    </location>
</feature>
<keyword evidence="3" id="KW-1003">Cell membrane</keyword>
<evidence type="ECO:0000256" key="7">
    <source>
        <dbReference type="RuleBase" id="RU363032"/>
    </source>
</evidence>
<comment type="subcellular location">
    <subcellularLocation>
        <location evidence="1 7">Cell membrane</location>
        <topology evidence="1 7">Multi-pass membrane protein</topology>
    </subcellularLocation>
</comment>
<gene>
    <name evidence="9" type="ORF">DX130_16060</name>
</gene>
<keyword evidence="2 7" id="KW-0813">Transport</keyword>
<keyword evidence="5 7" id="KW-1133">Transmembrane helix</keyword>
<feature type="transmembrane region" description="Helical" evidence="7">
    <location>
        <begin position="136"/>
        <end position="156"/>
    </location>
</feature>
<dbReference type="EMBL" id="QUBQ01000002">
    <property type="protein sequence ID" value="REK75260.1"/>
    <property type="molecule type" value="Genomic_DNA"/>
</dbReference>